<dbReference type="FunFam" id="3.40.50.1000:FF:000172">
    <property type="entry name" value="Phospholipid-transporting ATPase"/>
    <property type="match status" value="1"/>
</dbReference>
<evidence type="ECO:0000313" key="22">
    <source>
        <dbReference type="EMBL" id="KAK3680202.1"/>
    </source>
</evidence>
<feature type="transmembrane region" description="Helical" evidence="18">
    <location>
        <begin position="1483"/>
        <end position="1503"/>
    </location>
</feature>
<keyword evidence="9" id="KW-1278">Translocase</keyword>
<feature type="compositionally biased region" description="Basic and acidic residues" evidence="17">
    <location>
        <begin position="26"/>
        <end position="41"/>
    </location>
</feature>
<evidence type="ECO:0000256" key="16">
    <source>
        <dbReference type="PIRSR" id="PIRSR606539-3"/>
    </source>
</evidence>
<evidence type="ECO:0000256" key="10">
    <source>
        <dbReference type="ARBA" id="ARBA00022989"/>
    </source>
</evidence>
<dbReference type="Gene3D" id="3.40.1110.10">
    <property type="entry name" value="Calcium-transporting ATPase, cytoplasmic domain N"/>
    <property type="match status" value="2"/>
</dbReference>
<feature type="compositionally biased region" description="Basic and acidic residues" evidence="17">
    <location>
        <begin position="730"/>
        <end position="742"/>
    </location>
</feature>
<dbReference type="PRINTS" id="PR00119">
    <property type="entry name" value="CATATPASE"/>
</dbReference>
<dbReference type="InterPro" id="IPR002828">
    <property type="entry name" value="SurE-like_Pase/nucleotidase"/>
</dbReference>
<keyword evidence="8 16" id="KW-0460">Magnesium</keyword>
<dbReference type="PANTHER" id="PTHR24092">
    <property type="entry name" value="PROBABLE PHOSPHOLIPID-TRANSPORTING ATPASE"/>
    <property type="match status" value="1"/>
</dbReference>
<feature type="binding site" evidence="15">
    <location>
        <position position="1040"/>
    </location>
    <ligand>
        <name>ATP</name>
        <dbReference type="ChEBI" id="CHEBI:30616"/>
    </ligand>
</feature>
<feature type="transmembrane region" description="Helical" evidence="18">
    <location>
        <begin position="591"/>
        <end position="613"/>
    </location>
</feature>
<feature type="region of interest" description="Disordered" evidence="17">
    <location>
        <begin position="1673"/>
        <end position="1699"/>
    </location>
</feature>
<feature type="region of interest" description="Disordered" evidence="17">
    <location>
        <begin position="695"/>
        <end position="753"/>
    </location>
</feature>
<dbReference type="Pfam" id="PF16209">
    <property type="entry name" value="PhoLip_ATPase_N"/>
    <property type="match status" value="1"/>
</dbReference>
<feature type="binding site" evidence="15">
    <location>
        <position position="1122"/>
    </location>
    <ligand>
        <name>ATP</name>
        <dbReference type="ChEBI" id="CHEBI:30616"/>
    </ligand>
</feature>
<dbReference type="SUPFAM" id="SSF64167">
    <property type="entry name" value="SurE-like"/>
    <property type="match status" value="1"/>
</dbReference>
<feature type="binding site" evidence="16">
    <location>
        <position position="1239"/>
    </location>
    <ligand>
        <name>Mg(2+)</name>
        <dbReference type="ChEBI" id="CHEBI:18420"/>
    </ligand>
</feature>
<dbReference type="SUPFAM" id="SSF81665">
    <property type="entry name" value="Calcium ATPase, transmembrane domain M"/>
    <property type="match status" value="1"/>
</dbReference>
<feature type="binding site" evidence="15">
    <location>
        <position position="1238"/>
    </location>
    <ligand>
        <name>ATP</name>
        <dbReference type="ChEBI" id="CHEBI:30616"/>
    </ligand>
</feature>
<dbReference type="GO" id="GO:0006892">
    <property type="term" value="P:post-Golgi vesicle-mediated transport"/>
    <property type="evidence" value="ECO:0007669"/>
    <property type="project" value="TreeGrafter"/>
</dbReference>
<feature type="binding site" evidence="16">
    <location>
        <position position="1235"/>
    </location>
    <ligand>
        <name>Mg(2+)</name>
        <dbReference type="ChEBI" id="CHEBI:18420"/>
    </ligand>
</feature>
<evidence type="ECO:0000259" key="19">
    <source>
        <dbReference type="Pfam" id="PF01975"/>
    </source>
</evidence>
<evidence type="ECO:0000313" key="23">
    <source>
        <dbReference type="Proteomes" id="UP001274830"/>
    </source>
</evidence>
<evidence type="ECO:0000256" key="2">
    <source>
        <dbReference type="ARBA" id="ARBA00008109"/>
    </source>
</evidence>
<feature type="binding site" evidence="16">
    <location>
        <position position="661"/>
    </location>
    <ligand>
        <name>Mg(2+)</name>
        <dbReference type="ChEBI" id="CHEBI:18420"/>
    </ligand>
</feature>
<keyword evidence="6 15" id="KW-0547">Nucleotide-binding</keyword>
<dbReference type="RefSeq" id="XP_064699562.1">
    <property type="nucleotide sequence ID" value="XM_064833293.1"/>
</dbReference>
<feature type="region of interest" description="Disordered" evidence="17">
    <location>
        <begin position="1854"/>
        <end position="1876"/>
    </location>
</feature>
<dbReference type="InterPro" id="IPR036412">
    <property type="entry name" value="HAD-like_sf"/>
</dbReference>
<dbReference type="GO" id="GO:0005524">
    <property type="term" value="F:ATP binding"/>
    <property type="evidence" value="ECO:0007669"/>
    <property type="project" value="UniProtKB-KW"/>
</dbReference>
<feature type="compositionally biased region" description="Polar residues" evidence="17">
    <location>
        <begin position="177"/>
        <end position="190"/>
    </location>
</feature>
<evidence type="ECO:0000259" key="20">
    <source>
        <dbReference type="Pfam" id="PF16209"/>
    </source>
</evidence>
<feature type="binding site" evidence="15">
    <location>
        <position position="1120"/>
    </location>
    <ligand>
        <name>ATP</name>
        <dbReference type="ChEBI" id="CHEBI:30616"/>
    </ligand>
</feature>
<feature type="compositionally biased region" description="Low complexity" evidence="17">
    <location>
        <begin position="112"/>
        <end position="148"/>
    </location>
</feature>
<feature type="transmembrane region" description="Helical" evidence="18">
    <location>
        <begin position="1372"/>
        <end position="1393"/>
    </location>
</feature>
<keyword evidence="23" id="KW-1185">Reference proteome</keyword>
<evidence type="ECO:0000256" key="8">
    <source>
        <dbReference type="ARBA" id="ARBA00022842"/>
    </source>
</evidence>
<feature type="binding site" evidence="15">
    <location>
        <position position="662"/>
    </location>
    <ligand>
        <name>ATP</name>
        <dbReference type="ChEBI" id="CHEBI:30616"/>
    </ligand>
</feature>
<dbReference type="SUPFAM" id="SSF81660">
    <property type="entry name" value="Metal cation-transporting ATPase, ATP-binding domain N"/>
    <property type="match status" value="1"/>
</dbReference>
<feature type="binding site" evidence="15">
    <location>
        <position position="663"/>
    </location>
    <ligand>
        <name>ATP</name>
        <dbReference type="ChEBI" id="CHEBI:30616"/>
    </ligand>
</feature>
<dbReference type="Pfam" id="PF01975">
    <property type="entry name" value="SurE"/>
    <property type="match status" value="1"/>
</dbReference>
<comment type="similarity">
    <text evidence="2">Belongs to the cation transport ATPase (P-type) (TC 3.A.3) family. Type IV subfamily.</text>
</comment>
<accession>A0AAE0WXJ0</accession>
<comment type="catalytic activity">
    <reaction evidence="12">
        <text>ATP + H2O + phospholipidSide 1 = ADP + phosphate + phospholipidSide 2.</text>
        <dbReference type="EC" id="7.6.2.1"/>
    </reaction>
</comment>
<evidence type="ECO:0000259" key="21">
    <source>
        <dbReference type="Pfam" id="PF16212"/>
    </source>
</evidence>
<comment type="cofactor">
    <cofactor evidence="16">
        <name>Mg(2+)</name>
        <dbReference type="ChEBI" id="CHEBI:18420"/>
    </cofactor>
</comment>
<dbReference type="GO" id="GO:0032456">
    <property type="term" value="P:endocytic recycling"/>
    <property type="evidence" value="ECO:0007669"/>
    <property type="project" value="TreeGrafter"/>
</dbReference>
<keyword evidence="5 16" id="KW-0479">Metal-binding</keyword>
<feature type="binding site" evidence="15">
    <location>
        <position position="1239"/>
    </location>
    <ligand>
        <name>ATP</name>
        <dbReference type="ChEBI" id="CHEBI:30616"/>
    </ligand>
</feature>
<feature type="binding site" evidence="15">
    <location>
        <position position="1121"/>
    </location>
    <ligand>
        <name>ATP</name>
        <dbReference type="ChEBI" id="CHEBI:30616"/>
    </ligand>
</feature>
<feature type="binding site" evidence="15">
    <location>
        <position position="863"/>
    </location>
    <ligand>
        <name>ATP</name>
        <dbReference type="ChEBI" id="CHEBI:30616"/>
    </ligand>
</feature>
<feature type="domain" description="Survival protein SurE-like phosphatase/nucleotidase" evidence="19">
    <location>
        <begin position="1618"/>
        <end position="1833"/>
    </location>
</feature>
<evidence type="ECO:0000256" key="12">
    <source>
        <dbReference type="ARBA" id="ARBA00034036"/>
    </source>
</evidence>
<evidence type="ECO:0000256" key="5">
    <source>
        <dbReference type="ARBA" id="ARBA00022723"/>
    </source>
</evidence>
<dbReference type="InterPro" id="IPR023214">
    <property type="entry name" value="HAD_sf"/>
</dbReference>
<keyword evidence="7 15" id="KW-0067">ATP-binding</keyword>
<dbReference type="SUPFAM" id="SSF81653">
    <property type="entry name" value="Calcium ATPase, transduction domain A"/>
    <property type="match status" value="1"/>
</dbReference>
<feature type="binding site" evidence="15">
    <location>
        <position position="1208"/>
    </location>
    <ligand>
        <name>ATP</name>
        <dbReference type="ChEBI" id="CHEBI:30616"/>
    </ligand>
</feature>
<evidence type="ECO:0000256" key="6">
    <source>
        <dbReference type="ARBA" id="ARBA00022741"/>
    </source>
</evidence>
<dbReference type="NCBIfam" id="TIGR00087">
    <property type="entry name" value="surE"/>
    <property type="match status" value="1"/>
</dbReference>
<dbReference type="NCBIfam" id="TIGR01652">
    <property type="entry name" value="ATPase-Plipid"/>
    <property type="match status" value="2"/>
</dbReference>
<feature type="domain" description="P-type ATPase N-terminal" evidence="20">
    <location>
        <begin position="285"/>
        <end position="341"/>
    </location>
</feature>
<feature type="transmembrane region" description="Helical" evidence="18">
    <location>
        <begin position="549"/>
        <end position="571"/>
    </location>
</feature>
<feature type="domain" description="P-type ATPase C-terminal" evidence="21">
    <location>
        <begin position="1261"/>
        <end position="1513"/>
    </location>
</feature>
<feature type="binding site" evidence="16">
    <location>
        <position position="663"/>
    </location>
    <ligand>
        <name>Mg(2+)</name>
        <dbReference type="ChEBI" id="CHEBI:18420"/>
    </ligand>
</feature>
<evidence type="ECO:0000256" key="15">
    <source>
        <dbReference type="PIRSR" id="PIRSR606539-2"/>
    </source>
</evidence>
<feature type="compositionally biased region" description="Basic residues" evidence="17">
    <location>
        <begin position="701"/>
        <end position="710"/>
    </location>
</feature>
<feature type="compositionally biased region" description="Polar residues" evidence="17">
    <location>
        <begin position="743"/>
        <end position="753"/>
    </location>
</feature>
<feature type="transmembrane region" description="Helical" evidence="18">
    <location>
        <begin position="1437"/>
        <end position="1463"/>
    </location>
</feature>
<dbReference type="InterPro" id="IPR008250">
    <property type="entry name" value="ATPase_P-typ_transduc_dom_A_sf"/>
</dbReference>
<feature type="binding site" evidence="15">
    <location>
        <position position="886"/>
    </location>
    <ligand>
        <name>ATP</name>
        <dbReference type="ChEBI" id="CHEBI:30616"/>
    </ligand>
</feature>
<dbReference type="InterPro" id="IPR023299">
    <property type="entry name" value="ATPase_P-typ_cyto_dom_N"/>
</dbReference>
<dbReference type="GeneID" id="89957818"/>
<dbReference type="PROSITE" id="PS00154">
    <property type="entry name" value="ATPASE_E1_E2"/>
    <property type="match status" value="1"/>
</dbReference>
<keyword evidence="10 18" id="KW-1133">Transmembrane helix</keyword>
<dbReference type="InterPro" id="IPR023298">
    <property type="entry name" value="ATPase_P-typ_TM_dom_sf"/>
</dbReference>
<dbReference type="InterPro" id="IPR032630">
    <property type="entry name" value="P_typ_ATPase_c"/>
</dbReference>
<dbReference type="Gene3D" id="3.40.1210.10">
    <property type="entry name" value="Survival protein SurE-like phosphatase/nucleotidase"/>
    <property type="match status" value="1"/>
</dbReference>
<evidence type="ECO:0000256" key="11">
    <source>
        <dbReference type="ARBA" id="ARBA00023136"/>
    </source>
</evidence>
<evidence type="ECO:0000256" key="7">
    <source>
        <dbReference type="ARBA" id="ARBA00022840"/>
    </source>
</evidence>
<dbReference type="GO" id="GO:0005802">
    <property type="term" value="C:trans-Golgi network"/>
    <property type="evidence" value="ECO:0007669"/>
    <property type="project" value="TreeGrafter"/>
</dbReference>
<feature type="region of interest" description="Disordered" evidence="17">
    <location>
        <begin position="165"/>
        <end position="190"/>
    </location>
</feature>
<dbReference type="Pfam" id="PF16212">
    <property type="entry name" value="PhoLip_ATPase_C"/>
    <property type="match status" value="1"/>
</dbReference>
<evidence type="ECO:0000256" key="14">
    <source>
        <dbReference type="PIRSR" id="PIRSR606539-1"/>
    </source>
</evidence>
<dbReference type="InterPro" id="IPR032631">
    <property type="entry name" value="P-type_ATPase_N"/>
</dbReference>
<feature type="compositionally biased region" description="Basic and acidic residues" evidence="17">
    <location>
        <begin position="69"/>
        <end position="87"/>
    </location>
</feature>
<dbReference type="Proteomes" id="UP001274830">
    <property type="component" value="Unassembled WGS sequence"/>
</dbReference>
<dbReference type="Gene3D" id="2.70.150.10">
    <property type="entry name" value="Calcium-transporting ATPase, cytoplasmic transduction domain A"/>
    <property type="match status" value="1"/>
</dbReference>
<gene>
    <name evidence="22" type="primary">DNF3_1</name>
    <name evidence="22" type="ORF">LTR78_000579</name>
</gene>
<feature type="transmembrane region" description="Helical" evidence="18">
    <location>
        <begin position="1408"/>
        <end position="1425"/>
    </location>
</feature>
<evidence type="ECO:0000256" key="9">
    <source>
        <dbReference type="ARBA" id="ARBA00022967"/>
    </source>
</evidence>
<feature type="region of interest" description="Disordered" evidence="17">
    <location>
        <begin position="975"/>
        <end position="1007"/>
    </location>
</feature>
<evidence type="ECO:0000256" key="1">
    <source>
        <dbReference type="ARBA" id="ARBA00004141"/>
    </source>
</evidence>
<comment type="caution">
    <text evidence="22">The sequence shown here is derived from an EMBL/GenBank/DDBJ whole genome shotgun (WGS) entry which is preliminary data.</text>
</comment>
<feature type="binding site" evidence="15">
    <location>
        <position position="815"/>
    </location>
    <ligand>
        <name>ATP</name>
        <dbReference type="ChEBI" id="CHEBI:30616"/>
    </ligand>
</feature>
<feature type="binding site" evidence="15">
    <location>
        <position position="1214"/>
    </location>
    <ligand>
        <name>ATP</name>
        <dbReference type="ChEBI" id="CHEBI:30616"/>
    </ligand>
</feature>
<keyword evidence="11 18" id="KW-0472">Membrane</keyword>
<dbReference type="EMBL" id="JAUTXT010000001">
    <property type="protein sequence ID" value="KAK3680202.1"/>
    <property type="molecule type" value="Genomic_DNA"/>
</dbReference>
<sequence>MPGDVESNARQQNGSGSEGVRRRHSGQHDESLVVANSEHDGVQMGTNVVQAEPQRVRFSVDTARPKKRKSDEMSRDGMEGSSERRGSEPAVSINARAANIMSSSSVPAQPIAGGPRSTGSPSSPSGRVPSASPPARSRSRGLSMRSSLFARNLDRKAFNDDSIMEMQPVGPVDGTTDRPQTTKKGNQPSVTVSTIAEAAPPRPPSFTASLPSFHKVGHAASALPNYQAWMQHKARRHLPLKRMSQWYSKTRQAVLRAQETPPSKDERHIVLDPTVSEPLMDERTSKPHISNTIRSSKYTPWNFVPRQLFAQFSKIANFYFLTIAILQMIPGLSTTGTYTTIVPLLFFVAISMGKEGYEDFRRHRLDKLENNSEAKVLRAHDAVQGGHKEQAGRGLHWASVKWHNLRVGDVIKLVRDDPSPADIVLLRSTGSNSLAYIETMALDGETNLKPKSPSAALVTAYTSTESVAAGGAHFVVEDPNLDLYNFDGKVTINGETAPLTNNEIIYRGSVLRNTPEIWGMVTHSGEECKIRMNSNKNPRIKAPSLQAKVNKVVMVIVCFVIFLALYNTIAYEVWAADTETEAWYLKRARVPFGHVLVSFVIMFNTMIPLSLYVSMEIIKVAQMALLNSDIDMYDEVSNTPLEAKTSTINEELGQVSYVFSDKTGTLTENVMRFRKLSVAGTAWLHDADLKGDSASDEMLLHKKRKPKAKGKGKEPLRRMSTKSNSVADGEDLRPGSEVDLPRKSTQWASPGTDATVQQQMSTAEMIHFVQRRPNTSFAQKAKLMVLSMALCHTCLPERIEGDDEDVSYQASSPDESALVQAAKDLGYVAWERDVSALTLKTYPNGQNADPAYEVFEVLDVIEFSSKRKRMSVVVRFPDGRICLMCKGADSVLMQRLRLANLANQKMAEVEARNDERRSMEVQEVLRRKSSVGSFPRSSAQLSRTSVSRPSIGRLEPIRDNIDGWLSHREQDVASLRVDDRHYSPRPSAQLGRPSASERAGSVQTDMDDEDLVEESLASNEAAVIERCFQHINDFACEGLRTLLYGHRFLNQDDYRGWKKVYQEATTSLVDRQKRIEQAGEMIEQELELGGATAIEDKLQKGVPETIDRLRRAGIHTWMLTGDKRETAINIGHSCRLIKDYSIVTILDWEDRDVEQRIASSILAIQGGGVAHSVVVIDGQTLSTIELDKALHILFLDLAILADSVICCRASPSQKAGLVHAIRKRVSHSVTLAIGDGANDIAMIQEAHVGIGITGKEGVQAARVSDYSIAQFRFLTKLLLVHGRWNYVRTCKYIVCTFYKEMLFYLTQALFQHQAGYTGTSLYESWSLSMFNTLFTSLVVIFLGIFEQDLRAPTLIAVPELYNKGQRSAGFNLRVYAGWMFMAVAEATIIYFTMQGLYAQAKFTLDDSLYPLGDMTFTACVVVIATKLQVIEQRYRTYMAIIGWVLAVGGWALWNIILAVTYHNAKNPEYFVKGGLFHGFGRSALWWLTLLVAVMAPLAFQVAIRALKNAFFPTDVEIFQVLEGDLSIRKRFEEASAPWLQAGWRRGTKKSSVELQREAELQAKREGEVQDLLNRPRVMEEGKNSMRVDTEEMTIIVDDGAARPSTDIREMLSRGYGKVTNDDGPPSTESSPYILPFVRTLEEAGHTVSVIVPDTQRSWIGKAHIVGQDVQASHYWPPRSNPDVHSATASSPPKDDKNTQSWVLVNSTPASCAQLGLSQFFFQDRAPIDLVISGPNYGRNTTAVFALSSGTLGAALESSVCGYKSIALSFAFFDRNTASDIVNEACEQSVKVCEYLASKAEWGGGRLYSVNVPLQKGVKGRKVQWTTMLQNEWRKGACFQELPAASAVDGAEAEEAKLRRQESNDGSANGKEASGSDKWQNRHFKWAPRFTDVYDAVLEAGPGSDGWAVKEGETSITAIRANFMHAGPSEGEVKL</sequence>
<feature type="binding site" evidence="15">
    <location>
        <position position="661"/>
    </location>
    <ligand>
        <name>ATP</name>
        <dbReference type="ChEBI" id="CHEBI:30616"/>
    </ligand>
</feature>
<keyword evidence="4 18" id="KW-0812">Transmembrane</keyword>
<protein>
    <recommendedName>
        <fullName evidence="3">P-type phospholipid transporter</fullName>
        <ecNumber evidence="3">7.6.2.1</ecNumber>
    </recommendedName>
</protein>
<dbReference type="SUPFAM" id="SSF56784">
    <property type="entry name" value="HAD-like"/>
    <property type="match status" value="1"/>
</dbReference>
<dbReference type="InterPro" id="IPR001757">
    <property type="entry name" value="P_typ_ATPase"/>
</dbReference>
<feature type="transmembrane region" description="Helical" evidence="18">
    <location>
        <begin position="1325"/>
        <end position="1345"/>
    </location>
</feature>
<dbReference type="Gene3D" id="3.40.50.1000">
    <property type="entry name" value="HAD superfamily/HAD-like"/>
    <property type="match status" value="2"/>
</dbReference>
<comment type="subcellular location">
    <subcellularLocation>
        <location evidence="1">Membrane</location>
        <topology evidence="1">Multi-pass membrane protein</topology>
    </subcellularLocation>
</comment>
<comment type="catalytic activity">
    <reaction evidence="13">
        <text>a 1,2-diacyl-sn-glycero-3-phosphoethanolamine(out) + ATP + H2O = a 1,2-diacyl-sn-glycero-3-phosphoethanolamine(in) + ADP + phosphate + H(+)</text>
        <dbReference type="Rhea" id="RHEA:66132"/>
        <dbReference type="ChEBI" id="CHEBI:15377"/>
        <dbReference type="ChEBI" id="CHEBI:15378"/>
        <dbReference type="ChEBI" id="CHEBI:30616"/>
        <dbReference type="ChEBI" id="CHEBI:43474"/>
        <dbReference type="ChEBI" id="CHEBI:64612"/>
        <dbReference type="ChEBI" id="CHEBI:456216"/>
    </reaction>
    <physiologicalReaction direction="left-to-right" evidence="13">
        <dbReference type="Rhea" id="RHEA:66133"/>
    </physiologicalReaction>
</comment>
<organism evidence="22 23">
    <name type="scientific">Recurvomyces mirabilis</name>
    <dbReference type="NCBI Taxonomy" id="574656"/>
    <lineage>
        <taxon>Eukaryota</taxon>
        <taxon>Fungi</taxon>
        <taxon>Dikarya</taxon>
        <taxon>Ascomycota</taxon>
        <taxon>Pezizomycotina</taxon>
        <taxon>Dothideomycetes</taxon>
        <taxon>Dothideomycetidae</taxon>
        <taxon>Mycosphaerellales</taxon>
        <taxon>Teratosphaeriaceae</taxon>
        <taxon>Recurvomyces</taxon>
    </lineage>
</organism>
<dbReference type="InterPro" id="IPR036523">
    <property type="entry name" value="SurE-like_sf"/>
</dbReference>
<proteinExistence type="inferred from homology"/>
<dbReference type="NCBIfam" id="TIGR01494">
    <property type="entry name" value="ATPase_P-type"/>
    <property type="match status" value="1"/>
</dbReference>
<dbReference type="GO" id="GO:0005886">
    <property type="term" value="C:plasma membrane"/>
    <property type="evidence" value="ECO:0007669"/>
    <property type="project" value="TreeGrafter"/>
</dbReference>
<evidence type="ECO:0000256" key="17">
    <source>
        <dbReference type="SAM" id="MobiDB-lite"/>
    </source>
</evidence>
<dbReference type="InterPro" id="IPR006539">
    <property type="entry name" value="P-type_ATPase_IV"/>
</dbReference>
<evidence type="ECO:0000256" key="13">
    <source>
        <dbReference type="ARBA" id="ARBA00049128"/>
    </source>
</evidence>
<evidence type="ECO:0000256" key="4">
    <source>
        <dbReference type="ARBA" id="ARBA00022692"/>
    </source>
</evidence>
<dbReference type="GO" id="GO:0045332">
    <property type="term" value="P:phospholipid translocation"/>
    <property type="evidence" value="ECO:0007669"/>
    <property type="project" value="TreeGrafter"/>
</dbReference>
<dbReference type="Pfam" id="PF13246">
    <property type="entry name" value="Cation_ATPase"/>
    <property type="match status" value="1"/>
</dbReference>
<dbReference type="PANTHER" id="PTHR24092:SF174">
    <property type="entry name" value="PHOSPHOLIPID-TRANSPORTING ATPASE DNF3-RELATED"/>
    <property type="match status" value="1"/>
</dbReference>
<dbReference type="GO" id="GO:0140326">
    <property type="term" value="F:ATPase-coupled intramembrane lipid transporter activity"/>
    <property type="evidence" value="ECO:0007669"/>
    <property type="project" value="UniProtKB-EC"/>
</dbReference>
<name>A0AAE0WXJ0_9PEZI</name>
<feature type="active site" description="4-aspartylphosphate intermediate" evidence="14">
    <location>
        <position position="661"/>
    </location>
</feature>
<dbReference type="FunFam" id="3.40.1110.10:FF:000090">
    <property type="entry name" value="Phospholipid-transporting ATPase"/>
    <property type="match status" value="1"/>
</dbReference>
<evidence type="ECO:0000256" key="18">
    <source>
        <dbReference type="SAM" id="Phobius"/>
    </source>
</evidence>
<reference evidence="22" key="1">
    <citation type="submission" date="2023-07" db="EMBL/GenBank/DDBJ databases">
        <title>Black Yeasts Isolated from many extreme environments.</title>
        <authorList>
            <person name="Coleine C."/>
            <person name="Stajich J.E."/>
            <person name="Selbmann L."/>
        </authorList>
    </citation>
    <scope>NUCLEOTIDE SEQUENCE</scope>
    <source>
        <strain evidence="22">CCFEE 5485</strain>
    </source>
</reference>
<feature type="region of interest" description="Disordered" evidence="17">
    <location>
        <begin position="1"/>
        <end position="148"/>
    </location>
</feature>
<dbReference type="EC" id="7.6.2.1" evidence="3"/>
<evidence type="ECO:0000256" key="3">
    <source>
        <dbReference type="ARBA" id="ARBA00012189"/>
    </source>
</evidence>
<dbReference type="GO" id="GO:0016887">
    <property type="term" value="F:ATP hydrolysis activity"/>
    <property type="evidence" value="ECO:0007669"/>
    <property type="project" value="InterPro"/>
</dbReference>
<dbReference type="GO" id="GO:0000287">
    <property type="term" value="F:magnesium ion binding"/>
    <property type="evidence" value="ECO:0007669"/>
    <property type="project" value="InterPro"/>
</dbReference>
<dbReference type="InterPro" id="IPR018303">
    <property type="entry name" value="ATPase_P-typ_P_site"/>
</dbReference>